<evidence type="ECO:0000256" key="1">
    <source>
        <dbReference type="SAM" id="MobiDB-lite"/>
    </source>
</evidence>
<feature type="region of interest" description="Disordered" evidence="1">
    <location>
        <begin position="138"/>
        <end position="262"/>
    </location>
</feature>
<dbReference type="EMBL" id="ML213599">
    <property type="protein sequence ID" value="TFK39349.1"/>
    <property type="molecule type" value="Genomic_DNA"/>
</dbReference>
<dbReference type="Pfam" id="PF00241">
    <property type="entry name" value="Cofilin_ADF"/>
    <property type="match status" value="1"/>
</dbReference>
<proteinExistence type="predicted"/>
<accession>A0A5C3M1S9</accession>
<feature type="compositionally biased region" description="Polar residues" evidence="1">
    <location>
        <begin position="142"/>
        <end position="155"/>
    </location>
</feature>
<evidence type="ECO:0000313" key="4">
    <source>
        <dbReference type="Proteomes" id="UP000308652"/>
    </source>
</evidence>
<dbReference type="CDD" id="cd00821">
    <property type="entry name" value="PH"/>
    <property type="match status" value="1"/>
</dbReference>
<dbReference type="InterPro" id="IPR011993">
    <property type="entry name" value="PH-like_dom_sf"/>
</dbReference>
<feature type="domain" description="ADF-H" evidence="2">
    <location>
        <begin position="2"/>
        <end position="130"/>
    </location>
</feature>
<sequence length="575" mass="66552">MGLNLSDSDNVMAAYESILQNEFNWLLLHYANANDDELSLLAYGLDGLEELKTKIYDKERVFIAFYREEVDVNPRDIIINYIPLSISGVKRARALVHSRRVGAMLKSHQTTMTVEDLSQLTNVTIDQALSEPDSSHILTMGRSFSQPSDKATSSKPLPKPISLEPVRRSFSETYAPHTIPPPPPPQAAASSPKGGSMFTSLLRRKRRTEDSSTDRDESPPPPTPPKDKGKFSVQQPYYGQMSTQVSSYSPKTSAPKQIPQRPLSNNLAEFAVISSSFSSDEVIVESPHTPAPPKKDTSPGINHSMPLRGKWASETSPLFKSPEERARRRLEAQRQREREEAEAVREEERRQAELKRQREQFLREEIEEETRRRASVERELKWITAERRRKEQLEREEEERKRREIEERKRLDKERRLEEHRKLEEWRKEQARLADEAARRTEEERRVSELERRKKIQLVEAQVKGSTKADELLTGWVTMQLEDSVVWKRRFYKFSGNTMYLYRSSKDLNQALDELPLKGQLRGLKEWNEGYDDLEAIAFSFAIEFKDQRGAWSMFADSEEEKFKLLGLLHHAAGL</sequence>
<feature type="region of interest" description="Disordered" evidence="1">
    <location>
        <begin position="278"/>
        <end position="355"/>
    </location>
</feature>
<dbReference type="PROSITE" id="PS51263">
    <property type="entry name" value="ADF_H"/>
    <property type="match status" value="1"/>
</dbReference>
<dbReference type="AlphaFoldDB" id="A0A5C3M1S9"/>
<dbReference type="Gene3D" id="2.30.29.30">
    <property type="entry name" value="Pleckstrin-homology domain (PH domain)/Phosphotyrosine-binding domain (PTB)"/>
    <property type="match status" value="1"/>
</dbReference>
<dbReference type="Proteomes" id="UP000308652">
    <property type="component" value="Unassembled WGS sequence"/>
</dbReference>
<name>A0A5C3M1S9_9AGAR</name>
<dbReference type="InterPro" id="IPR002108">
    <property type="entry name" value="ADF-H"/>
</dbReference>
<organism evidence="3 4">
    <name type="scientific">Crucibulum laeve</name>
    <dbReference type="NCBI Taxonomy" id="68775"/>
    <lineage>
        <taxon>Eukaryota</taxon>
        <taxon>Fungi</taxon>
        <taxon>Dikarya</taxon>
        <taxon>Basidiomycota</taxon>
        <taxon>Agaricomycotina</taxon>
        <taxon>Agaricomycetes</taxon>
        <taxon>Agaricomycetidae</taxon>
        <taxon>Agaricales</taxon>
        <taxon>Agaricineae</taxon>
        <taxon>Nidulariaceae</taxon>
        <taxon>Crucibulum</taxon>
    </lineage>
</organism>
<dbReference type="Gene3D" id="3.40.20.10">
    <property type="entry name" value="Severin"/>
    <property type="match status" value="1"/>
</dbReference>
<evidence type="ECO:0000313" key="3">
    <source>
        <dbReference type="EMBL" id="TFK39349.1"/>
    </source>
</evidence>
<dbReference type="SUPFAM" id="SSF55753">
    <property type="entry name" value="Actin depolymerizing proteins"/>
    <property type="match status" value="1"/>
</dbReference>
<feature type="compositionally biased region" description="Basic and acidic residues" evidence="1">
    <location>
        <begin position="207"/>
        <end position="218"/>
    </location>
</feature>
<keyword evidence="4" id="KW-1185">Reference proteome</keyword>
<dbReference type="InterPro" id="IPR029006">
    <property type="entry name" value="ADF-H/Gelsolin-like_dom_sf"/>
</dbReference>
<dbReference type="STRING" id="68775.A0A5C3M1S9"/>
<evidence type="ECO:0000259" key="2">
    <source>
        <dbReference type="PROSITE" id="PS51263"/>
    </source>
</evidence>
<feature type="compositionally biased region" description="Basic and acidic residues" evidence="1">
    <location>
        <begin position="321"/>
        <end position="355"/>
    </location>
</feature>
<feature type="compositionally biased region" description="Polar residues" evidence="1">
    <location>
        <begin position="232"/>
        <end position="255"/>
    </location>
</feature>
<dbReference type="SUPFAM" id="SSF50729">
    <property type="entry name" value="PH domain-like"/>
    <property type="match status" value="1"/>
</dbReference>
<dbReference type="OrthoDB" id="67965at2759"/>
<reference evidence="3 4" key="1">
    <citation type="journal article" date="2019" name="Nat. Ecol. Evol.">
        <title>Megaphylogeny resolves global patterns of mushroom evolution.</title>
        <authorList>
            <person name="Varga T."/>
            <person name="Krizsan K."/>
            <person name="Foldi C."/>
            <person name="Dima B."/>
            <person name="Sanchez-Garcia M."/>
            <person name="Sanchez-Ramirez S."/>
            <person name="Szollosi G.J."/>
            <person name="Szarkandi J.G."/>
            <person name="Papp V."/>
            <person name="Albert L."/>
            <person name="Andreopoulos W."/>
            <person name="Angelini C."/>
            <person name="Antonin V."/>
            <person name="Barry K.W."/>
            <person name="Bougher N.L."/>
            <person name="Buchanan P."/>
            <person name="Buyck B."/>
            <person name="Bense V."/>
            <person name="Catcheside P."/>
            <person name="Chovatia M."/>
            <person name="Cooper J."/>
            <person name="Damon W."/>
            <person name="Desjardin D."/>
            <person name="Finy P."/>
            <person name="Geml J."/>
            <person name="Haridas S."/>
            <person name="Hughes K."/>
            <person name="Justo A."/>
            <person name="Karasinski D."/>
            <person name="Kautmanova I."/>
            <person name="Kiss B."/>
            <person name="Kocsube S."/>
            <person name="Kotiranta H."/>
            <person name="LaButti K.M."/>
            <person name="Lechner B.E."/>
            <person name="Liimatainen K."/>
            <person name="Lipzen A."/>
            <person name="Lukacs Z."/>
            <person name="Mihaltcheva S."/>
            <person name="Morgado L.N."/>
            <person name="Niskanen T."/>
            <person name="Noordeloos M.E."/>
            <person name="Ohm R.A."/>
            <person name="Ortiz-Santana B."/>
            <person name="Ovrebo C."/>
            <person name="Racz N."/>
            <person name="Riley R."/>
            <person name="Savchenko A."/>
            <person name="Shiryaev A."/>
            <person name="Soop K."/>
            <person name="Spirin V."/>
            <person name="Szebenyi C."/>
            <person name="Tomsovsky M."/>
            <person name="Tulloss R.E."/>
            <person name="Uehling J."/>
            <person name="Grigoriev I.V."/>
            <person name="Vagvolgyi C."/>
            <person name="Papp T."/>
            <person name="Martin F.M."/>
            <person name="Miettinen O."/>
            <person name="Hibbett D.S."/>
            <person name="Nagy L.G."/>
        </authorList>
    </citation>
    <scope>NUCLEOTIDE SEQUENCE [LARGE SCALE GENOMIC DNA]</scope>
    <source>
        <strain evidence="3 4">CBS 166.37</strain>
    </source>
</reference>
<dbReference type="GO" id="GO:0003779">
    <property type="term" value="F:actin binding"/>
    <property type="evidence" value="ECO:0007669"/>
    <property type="project" value="InterPro"/>
</dbReference>
<protein>
    <recommendedName>
        <fullName evidence="2">ADF-H domain-containing protein</fullName>
    </recommendedName>
</protein>
<gene>
    <name evidence="3" type="ORF">BDQ12DRAFT_51114</name>
</gene>